<name>A0ABT6ZHM0_9ACTN</name>
<dbReference type="SFLD" id="SFLDG01135">
    <property type="entry name" value="C1.5.6:_HAD__Beta-PGM__Phospha"/>
    <property type="match status" value="1"/>
</dbReference>
<dbReference type="InterPro" id="IPR036412">
    <property type="entry name" value="HAD-like_sf"/>
</dbReference>
<gene>
    <name evidence="1" type="ORF">QJ043_00415</name>
</gene>
<evidence type="ECO:0000313" key="1">
    <source>
        <dbReference type="EMBL" id="MDJ1128551.1"/>
    </source>
</evidence>
<dbReference type="Pfam" id="PF13419">
    <property type="entry name" value="HAD_2"/>
    <property type="match status" value="1"/>
</dbReference>
<dbReference type="InterPro" id="IPR041492">
    <property type="entry name" value="HAD_2"/>
</dbReference>
<dbReference type="NCBIfam" id="TIGR01509">
    <property type="entry name" value="HAD-SF-IA-v3"/>
    <property type="match status" value="1"/>
</dbReference>
<dbReference type="InterPro" id="IPR050155">
    <property type="entry name" value="HAD-like_hydrolase_sf"/>
</dbReference>
<organism evidence="1 2">
    <name type="scientific">Kribbibacterium absianum</name>
    <dbReference type="NCBI Taxonomy" id="3044210"/>
    <lineage>
        <taxon>Bacteria</taxon>
        <taxon>Bacillati</taxon>
        <taxon>Actinomycetota</taxon>
        <taxon>Coriobacteriia</taxon>
        <taxon>Coriobacteriales</taxon>
        <taxon>Kribbibacteriaceae</taxon>
        <taxon>Kribbibacterium</taxon>
    </lineage>
</organism>
<protein>
    <submittedName>
        <fullName evidence="1">HAD-IA family hydrolase</fullName>
    </submittedName>
</protein>
<keyword evidence="2" id="KW-1185">Reference proteome</keyword>
<dbReference type="InterPro" id="IPR023214">
    <property type="entry name" value="HAD_sf"/>
</dbReference>
<dbReference type="PANTHER" id="PTHR43434">
    <property type="entry name" value="PHOSPHOGLYCOLATE PHOSPHATASE"/>
    <property type="match status" value="1"/>
</dbReference>
<accession>A0ABT6ZHM0</accession>
<dbReference type="Proteomes" id="UP001431693">
    <property type="component" value="Unassembled WGS sequence"/>
</dbReference>
<reference evidence="1" key="1">
    <citation type="submission" date="2023-05" db="EMBL/GenBank/DDBJ databases">
        <title>[olsenella] sp. nov., isolated from a pig farm feces dump.</title>
        <authorList>
            <person name="Chang Y.-H."/>
        </authorList>
    </citation>
    <scope>NUCLEOTIDE SEQUENCE</scope>
    <source>
        <strain evidence="1">YH-ols2217</strain>
    </source>
</reference>
<dbReference type="Gene3D" id="3.40.50.1000">
    <property type="entry name" value="HAD superfamily/HAD-like"/>
    <property type="match status" value="1"/>
</dbReference>
<dbReference type="SUPFAM" id="SSF56784">
    <property type="entry name" value="HAD-like"/>
    <property type="match status" value="1"/>
</dbReference>
<dbReference type="PANTHER" id="PTHR43434:SF1">
    <property type="entry name" value="PHOSPHOGLYCOLATE PHOSPHATASE"/>
    <property type="match status" value="1"/>
</dbReference>
<dbReference type="EMBL" id="JASJEX010000001">
    <property type="protein sequence ID" value="MDJ1128551.1"/>
    <property type="molecule type" value="Genomic_DNA"/>
</dbReference>
<comment type="caution">
    <text evidence="1">The sequence shown here is derived from an EMBL/GenBank/DDBJ whole genome shotgun (WGS) entry which is preliminary data.</text>
</comment>
<dbReference type="GO" id="GO:0016787">
    <property type="term" value="F:hydrolase activity"/>
    <property type="evidence" value="ECO:0007669"/>
    <property type="project" value="UniProtKB-KW"/>
</dbReference>
<dbReference type="InterPro" id="IPR006439">
    <property type="entry name" value="HAD-SF_hydro_IA"/>
</dbReference>
<dbReference type="RefSeq" id="WP_283712195.1">
    <property type="nucleotide sequence ID" value="NZ_JASJEW010000001.1"/>
</dbReference>
<dbReference type="InterPro" id="IPR023198">
    <property type="entry name" value="PGP-like_dom2"/>
</dbReference>
<dbReference type="NCBIfam" id="TIGR01549">
    <property type="entry name" value="HAD-SF-IA-v1"/>
    <property type="match status" value="1"/>
</dbReference>
<proteinExistence type="predicted"/>
<dbReference type="PRINTS" id="PR00413">
    <property type="entry name" value="HADHALOGNASE"/>
</dbReference>
<dbReference type="SFLD" id="SFLDG01129">
    <property type="entry name" value="C1.5:_HAD__Beta-PGM__Phosphata"/>
    <property type="match status" value="1"/>
</dbReference>
<dbReference type="Gene3D" id="1.10.150.240">
    <property type="entry name" value="Putative phosphatase, domain 2"/>
    <property type="match status" value="1"/>
</dbReference>
<keyword evidence="1" id="KW-0378">Hydrolase</keyword>
<sequence>MARAAVFDMDGTILDTLDDLQLSLNRTLQEFGREPYSLAEVRAMVGNGVPRLIELAVGETCPDEERARVLARFKEVYGDHCNDHTRPYPGIVAMVARLREQGVRVAVVSNKVDFAVRELADLHFPGVFDAVLGQRDDIPRKPDPTMVFRALETLGVAPEDACYVGDSEVDVLTAANSGLEPLIVTWGFRSRESLIENGATVLVDTPEELEALILA</sequence>
<evidence type="ECO:0000313" key="2">
    <source>
        <dbReference type="Proteomes" id="UP001431693"/>
    </source>
</evidence>
<dbReference type="SFLD" id="SFLDS00003">
    <property type="entry name" value="Haloacid_Dehalogenase"/>
    <property type="match status" value="1"/>
</dbReference>